<dbReference type="STRING" id="4432.A0A1U8AQH8"/>
<dbReference type="Gene3D" id="3.30.40.10">
    <property type="entry name" value="Zinc/RING finger domain, C3HC4 (zinc finger)"/>
    <property type="match status" value="1"/>
</dbReference>
<dbReference type="InterPro" id="IPR011011">
    <property type="entry name" value="Znf_FYVE_PHD"/>
</dbReference>
<dbReference type="OrthoDB" id="787137at2759"/>
<dbReference type="Pfam" id="PF01426">
    <property type="entry name" value="BAH"/>
    <property type="match status" value="1"/>
</dbReference>
<proteinExistence type="predicted"/>
<sequence>MDPGGARPEPPSASIGEKRPTEVRDGDSDDQLRKKKKGALDGDMKRVAEIVLVLSALGKTRGGRSPTAVEKGLMVEAREKLVEMCEVLAPRDLLSSSAVRAVIEDLGLNRSRDQKLGFRPPKMSISEKLLLTKRKMRESKEFTAQPATYSLPLLQVGFGATTESRGSLLQAGHRFPPEKPIHTPVTAGAFQSVSSTIHVSNPSSTSSSNQLSVCEKGSSSLALPRVGAAHFQLDERSNGSGYESQANPPVDHSLDKPQTFSLQPQPVAVAKLGQTKVPNHSPIRTEETSHVGNTSSAFQAVKDQIRKPYVIQAASGNLPSVFQPSVGMNFMQTSSLHSNHSDIARNVQKFLQPRAPEHPNWIPPSIDYMNKTLTCQVCKVTISDLENLLVCDACEKGIHLKCLQSYSLKGIPKGEWHCPRCLMSNNGKPLPPKYGRVIRSINAAKVSSTTTGAQFSLEKVESSDQKINHQKVTNGNLSLLNPAHVGDTENDHIESAFDLKTIIEREAQGANITVNRTKHDSCQTMSSETTGAIHVLCSNIPNQSSIQPTQHSGSPQCDTQKLSGADIDSSHGLQALCNSKDASKTGPLNYAEVCENQCHVNNHFLKENEISGLRETSECKASCNIRGDAQDVAETRIGTLTVGGGARDCTRSSLNGLHSVDWIGNILQVVDDKAFYQSCCINGIVYKLQDHALFLSSNDSLRPSKLQSLWEDTRTRSKWAAVNLCYLPSDLPEVVGQPCTPEVNEVYESNHDSTVMAGLIQGPCDVLPSNKFKEEVERRKHLENGAHDGLQRVFLCKWFYDEPKGLFRAVTDQSQ</sequence>
<dbReference type="InterPro" id="IPR001965">
    <property type="entry name" value="Znf_PHD"/>
</dbReference>
<dbReference type="SMART" id="SM00439">
    <property type="entry name" value="BAH"/>
    <property type="match status" value="1"/>
</dbReference>
<dbReference type="InterPro" id="IPR013083">
    <property type="entry name" value="Znf_RING/FYVE/PHD"/>
</dbReference>
<evidence type="ECO:0000313" key="2">
    <source>
        <dbReference type="Proteomes" id="UP000189703"/>
    </source>
</evidence>
<dbReference type="PANTHER" id="PTHR47527:SF3">
    <property type="entry name" value="RING_FYVE_PHD ZINC FINGER SUPERFAMILY PROTEIN"/>
    <property type="match status" value="1"/>
</dbReference>
<dbReference type="PANTHER" id="PTHR47527">
    <property type="entry name" value="RING/FYVE/PHD ZINC FINGER SUPERFAMILY PROTEIN"/>
    <property type="match status" value="1"/>
</dbReference>
<dbReference type="SMART" id="SM00249">
    <property type="entry name" value="PHD"/>
    <property type="match status" value="1"/>
</dbReference>
<protein>
    <submittedName>
        <fullName evidence="3">Uncharacterized protein LOC104606535</fullName>
    </submittedName>
</protein>
<dbReference type="KEGG" id="nnu:104606535"/>
<dbReference type="Gene3D" id="2.30.30.490">
    <property type="match status" value="1"/>
</dbReference>
<organism evidence="2 3">
    <name type="scientific">Nelumbo nucifera</name>
    <name type="common">Sacred lotus</name>
    <dbReference type="NCBI Taxonomy" id="4432"/>
    <lineage>
        <taxon>Eukaryota</taxon>
        <taxon>Viridiplantae</taxon>
        <taxon>Streptophyta</taxon>
        <taxon>Embryophyta</taxon>
        <taxon>Tracheophyta</taxon>
        <taxon>Spermatophyta</taxon>
        <taxon>Magnoliopsida</taxon>
        <taxon>Proteales</taxon>
        <taxon>Nelumbonaceae</taxon>
        <taxon>Nelumbo</taxon>
    </lineage>
</organism>
<dbReference type="GO" id="GO:0003682">
    <property type="term" value="F:chromatin binding"/>
    <property type="evidence" value="ECO:0007669"/>
    <property type="project" value="InterPro"/>
</dbReference>
<accession>A0A1U8AQH8</accession>
<dbReference type="AlphaFoldDB" id="A0A1U8AQH8"/>
<evidence type="ECO:0000313" key="3">
    <source>
        <dbReference type="RefSeq" id="XP_010270097.1"/>
    </source>
</evidence>
<dbReference type="Pfam" id="PF00628">
    <property type="entry name" value="PHD"/>
    <property type="match status" value="1"/>
</dbReference>
<evidence type="ECO:0000256" key="1">
    <source>
        <dbReference type="SAM" id="MobiDB-lite"/>
    </source>
</evidence>
<dbReference type="RefSeq" id="XP_010270097.1">
    <property type="nucleotide sequence ID" value="XM_010271795.2"/>
</dbReference>
<name>A0A1U8AQH8_NELNU</name>
<dbReference type="SUPFAM" id="SSF57903">
    <property type="entry name" value="FYVE/PHD zinc finger"/>
    <property type="match status" value="1"/>
</dbReference>
<dbReference type="Proteomes" id="UP000189703">
    <property type="component" value="Unplaced"/>
</dbReference>
<dbReference type="CDD" id="cd04370">
    <property type="entry name" value="BAH"/>
    <property type="match status" value="1"/>
</dbReference>
<dbReference type="InterPro" id="IPR019787">
    <property type="entry name" value="Znf_PHD-finger"/>
</dbReference>
<dbReference type="InterPro" id="IPR001025">
    <property type="entry name" value="BAH_dom"/>
</dbReference>
<feature type="region of interest" description="Disordered" evidence="1">
    <location>
        <begin position="1"/>
        <end position="39"/>
    </location>
</feature>
<dbReference type="Pfam" id="PF25073">
    <property type="entry name" value="DUF7797"/>
    <property type="match status" value="1"/>
</dbReference>
<feature type="compositionally biased region" description="Polar residues" evidence="1">
    <location>
        <begin position="238"/>
        <end position="247"/>
    </location>
</feature>
<gene>
    <name evidence="3" type="primary">LOC104606535</name>
</gene>
<dbReference type="InterPro" id="IPR056699">
    <property type="entry name" value="DUF7797"/>
</dbReference>
<reference evidence="3" key="1">
    <citation type="submission" date="2025-08" db="UniProtKB">
        <authorList>
            <consortium name="RefSeq"/>
        </authorList>
    </citation>
    <scope>IDENTIFICATION</scope>
</reference>
<dbReference type="InterPro" id="IPR043151">
    <property type="entry name" value="BAH_sf"/>
</dbReference>
<dbReference type="GeneID" id="104606535"/>
<dbReference type="PROSITE" id="PS50016">
    <property type="entry name" value="ZF_PHD_2"/>
    <property type="match status" value="1"/>
</dbReference>
<dbReference type="FunCoup" id="A0A1U8AQH8">
    <property type="interactions" value="1770"/>
</dbReference>
<keyword evidence="2" id="KW-1185">Reference proteome</keyword>
<dbReference type="eggNOG" id="ENOG502QT38">
    <property type="taxonomic scope" value="Eukaryota"/>
</dbReference>
<feature type="region of interest" description="Disordered" evidence="1">
    <location>
        <begin position="236"/>
        <end position="257"/>
    </location>
</feature>
<dbReference type="OMA" id="DSCEKGV"/>
<dbReference type="PROSITE" id="PS51038">
    <property type="entry name" value="BAH"/>
    <property type="match status" value="1"/>
</dbReference>
<feature type="compositionally biased region" description="Basic and acidic residues" evidence="1">
    <location>
        <begin position="16"/>
        <end position="39"/>
    </location>
</feature>